<accession>A0A8J3WW88</accession>
<reference evidence="2" key="1">
    <citation type="submission" date="2021-01" db="EMBL/GenBank/DDBJ databases">
        <title>Whole genome shotgun sequence of Planobispora takensis NBRC 109077.</title>
        <authorList>
            <person name="Komaki H."/>
            <person name="Tamura T."/>
        </authorList>
    </citation>
    <scope>NUCLEOTIDE SEQUENCE</scope>
    <source>
        <strain evidence="2">NBRC 109077</strain>
    </source>
</reference>
<dbReference type="Proteomes" id="UP000634476">
    <property type="component" value="Unassembled WGS sequence"/>
</dbReference>
<dbReference type="AlphaFoldDB" id="A0A8J3WW88"/>
<evidence type="ECO:0000313" key="2">
    <source>
        <dbReference type="EMBL" id="GII01657.1"/>
    </source>
</evidence>
<gene>
    <name evidence="2" type="ORF">Pta02_36650</name>
</gene>
<evidence type="ECO:0000313" key="3">
    <source>
        <dbReference type="Proteomes" id="UP000634476"/>
    </source>
</evidence>
<organism evidence="2 3">
    <name type="scientific">Planobispora takensis</name>
    <dbReference type="NCBI Taxonomy" id="1367882"/>
    <lineage>
        <taxon>Bacteria</taxon>
        <taxon>Bacillati</taxon>
        <taxon>Actinomycetota</taxon>
        <taxon>Actinomycetes</taxon>
        <taxon>Streptosporangiales</taxon>
        <taxon>Streptosporangiaceae</taxon>
        <taxon>Planobispora</taxon>
    </lineage>
</organism>
<sequence length="115" mass="12062">MPTTPSVSTTTAFSTSTFQVFTLSGARQILTVSAVLQAPTAPEILAPEPRTPEILIPETVGHRGGRAHRPVDDIASAPPVVSGAPYGRAVHPGMYGEVTPPVGRPRDAVTPPWRS</sequence>
<proteinExistence type="predicted"/>
<name>A0A8J3WW88_9ACTN</name>
<comment type="caution">
    <text evidence="2">The sequence shown here is derived from an EMBL/GenBank/DDBJ whole genome shotgun (WGS) entry which is preliminary data.</text>
</comment>
<keyword evidence="3" id="KW-1185">Reference proteome</keyword>
<feature type="region of interest" description="Disordered" evidence="1">
    <location>
        <begin position="92"/>
        <end position="115"/>
    </location>
</feature>
<dbReference type="EMBL" id="BOOK01000027">
    <property type="protein sequence ID" value="GII01657.1"/>
    <property type="molecule type" value="Genomic_DNA"/>
</dbReference>
<protein>
    <submittedName>
        <fullName evidence="2">Uncharacterized protein</fullName>
    </submittedName>
</protein>
<evidence type="ECO:0000256" key="1">
    <source>
        <dbReference type="SAM" id="MobiDB-lite"/>
    </source>
</evidence>